<keyword evidence="1" id="KW-0812">Transmembrane</keyword>
<gene>
    <name evidence="2" type="ORF">NF27_EY00570</name>
</gene>
<dbReference type="STRING" id="86105.NF27_EY00570"/>
<comment type="caution">
    <text evidence="2">The sequence shown here is derived from an EMBL/GenBank/DDBJ whole genome shotgun (WGS) entry which is preliminary data.</text>
</comment>
<keyword evidence="1" id="KW-0472">Membrane</keyword>
<dbReference type="Proteomes" id="UP000031258">
    <property type="component" value="Unassembled WGS sequence"/>
</dbReference>
<keyword evidence="1" id="KW-1133">Transmembrane helix</keyword>
<sequence length="198" mass="22436">MTGILSRSREGNRGNNANCNINKMIGEESKEELLGLTKIYNAQNLSKIIDKKQSFINYKFIEEVALSICLYSPLIAIPFAYLPITFNNVTLVCLSAIALAANTVMGINLLKKYFLPAKSFVAEISEENNSRGFQKLLNLSSDENDYTDEEPTTPRIYDINEENPNSKRENIISSLRRNSSFSETVIHRSLEKRLVFEL</sequence>
<dbReference type="OrthoDB" id="9827093at2"/>
<feature type="transmembrane region" description="Helical" evidence="1">
    <location>
        <begin position="60"/>
        <end position="82"/>
    </location>
</feature>
<organism evidence="2 3">
    <name type="scientific">Candidatus Jidaibacter acanthamoebae</name>
    <dbReference type="NCBI Taxonomy" id="86105"/>
    <lineage>
        <taxon>Bacteria</taxon>
        <taxon>Pseudomonadati</taxon>
        <taxon>Pseudomonadota</taxon>
        <taxon>Alphaproteobacteria</taxon>
        <taxon>Rickettsiales</taxon>
        <taxon>Candidatus Midichloriaceae</taxon>
        <taxon>Candidatus Jidaibacter</taxon>
    </lineage>
</organism>
<proteinExistence type="predicted"/>
<reference evidence="2 3" key="1">
    <citation type="submission" date="2014-11" db="EMBL/GenBank/DDBJ databases">
        <title>A Rickettsiales Symbiont of Amoebae With Ancient Features.</title>
        <authorList>
            <person name="Schulz F."/>
            <person name="Martijn J."/>
            <person name="Wascher F."/>
            <person name="Kostanjsek R."/>
            <person name="Ettema T.J."/>
            <person name="Horn M."/>
        </authorList>
    </citation>
    <scope>NUCLEOTIDE SEQUENCE [LARGE SCALE GENOMIC DNA]</scope>
    <source>
        <strain evidence="2 3">UWC36</strain>
    </source>
</reference>
<evidence type="ECO:0000256" key="1">
    <source>
        <dbReference type="SAM" id="Phobius"/>
    </source>
</evidence>
<evidence type="ECO:0000313" key="2">
    <source>
        <dbReference type="EMBL" id="KIE04961.1"/>
    </source>
</evidence>
<protein>
    <submittedName>
        <fullName evidence="2">Uncharacterized protein</fullName>
    </submittedName>
</protein>
<feature type="transmembrane region" description="Helical" evidence="1">
    <location>
        <begin position="88"/>
        <end position="110"/>
    </location>
</feature>
<accession>A0A0C1MYI7</accession>
<evidence type="ECO:0000313" key="3">
    <source>
        <dbReference type="Proteomes" id="UP000031258"/>
    </source>
</evidence>
<dbReference type="RefSeq" id="WP_152606856.1">
    <property type="nucleotide sequence ID" value="NZ_JSWE01000124.1"/>
</dbReference>
<keyword evidence="3" id="KW-1185">Reference proteome</keyword>
<dbReference type="EMBL" id="JSWE01000124">
    <property type="protein sequence ID" value="KIE04961.1"/>
    <property type="molecule type" value="Genomic_DNA"/>
</dbReference>
<name>A0A0C1MYI7_9RICK</name>
<dbReference type="AlphaFoldDB" id="A0A0C1MYI7"/>